<proteinExistence type="predicted"/>
<sequence>MQTGGFCDLGGIAMNIDSINSSSLLTQSQKREQDHQIQNLFSALLTEAGRKGYASAEPVDNQQTLTKNIQKTWDSWFTGELGGRYTQVQNPDELKHTYGEILVRAHNEGGYVDPKGFLQSLSHDELAVIQKVQALASGIKVESLTEEGALNLLLPPAAQVDLNQDGLTRSGLAYGMKFPDSNTPAAVVNAWEDATEDMSFRELAFAQLQVMLPKLTSNIVLDENGSFLHRYEPGDAGFKNPMAASDYSYIAAAKDQLAALEYMKNELPAEQYERQKSFWSKFQQSLIENGAS</sequence>
<protein>
    <submittedName>
        <fullName evidence="1">Uncharacterized protein</fullName>
    </submittedName>
</protein>
<gene>
    <name evidence="1" type="ORF">V202x_44840</name>
</gene>
<keyword evidence="2" id="KW-1185">Reference proteome</keyword>
<dbReference type="AlphaFoldDB" id="A0A517X0N2"/>
<evidence type="ECO:0000313" key="1">
    <source>
        <dbReference type="EMBL" id="QDU11068.1"/>
    </source>
</evidence>
<reference evidence="1 2" key="1">
    <citation type="submission" date="2019-03" db="EMBL/GenBank/DDBJ databases">
        <title>Deep-cultivation of Planctomycetes and their phenomic and genomic characterization uncovers novel biology.</title>
        <authorList>
            <person name="Wiegand S."/>
            <person name="Jogler M."/>
            <person name="Boedeker C."/>
            <person name="Pinto D."/>
            <person name="Vollmers J."/>
            <person name="Rivas-Marin E."/>
            <person name="Kohn T."/>
            <person name="Peeters S.H."/>
            <person name="Heuer A."/>
            <person name="Rast P."/>
            <person name="Oberbeckmann S."/>
            <person name="Bunk B."/>
            <person name="Jeske O."/>
            <person name="Meyerdierks A."/>
            <person name="Storesund J.E."/>
            <person name="Kallscheuer N."/>
            <person name="Luecker S."/>
            <person name="Lage O.M."/>
            <person name="Pohl T."/>
            <person name="Merkel B.J."/>
            <person name="Hornburger P."/>
            <person name="Mueller R.-W."/>
            <person name="Bruemmer F."/>
            <person name="Labrenz M."/>
            <person name="Spormann A.M."/>
            <person name="Op den Camp H."/>
            <person name="Overmann J."/>
            <person name="Amann R."/>
            <person name="Jetten M.S.M."/>
            <person name="Mascher T."/>
            <person name="Medema M.H."/>
            <person name="Devos D.P."/>
            <person name="Kaster A.-K."/>
            <person name="Ovreas L."/>
            <person name="Rohde M."/>
            <person name="Galperin M.Y."/>
            <person name="Jogler C."/>
        </authorList>
    </citation>
    <scope>NUCLEOTIDE SEQUENCE [LARGE SCALE GENOMIC DNA]</scope>
    <source>
        <strain evidence="1 2">V202</strain>
    </source>
</reference>
<accession>A0A517X0N2</accession>
<name>A0A517X0N2_9PLAN</name>
<dbReference type="Proteomes" id="UP000318384">
    <property type="component" value="Chromosome"/>
</dbReference>
<evidence type="ECO:0000313" key="2">
    <source>
        <dbReference type="Proteomes" id="UP000318384"/>
    </source>
</evidence>
<dbReference type="EMBL" id="CP037422">
    <property type="protein sequence ID" value="QDU11068.1"/>
    <property type="molecule type" value="Genomic_DNA"/>
</dbReference>
<organism evidence="1 2">
    <name type="scientific">Gimesia aquarii</name>
    <dbReference type="NCBI Taxonomy" id="2527964"/>
    <lineage>
        <taxon>Bacteria</taxon>
        <taxon>Pseudomonadati</taxon>
        <taxon>Planctomycetota</taxon>
        <taxon>Planctomycetia</taxon>
        <taxon>Planctomycetales</taxon>
        <taxon>Planctomycetaceae</taxon>
        <taxon>Gimesia</taxon>
    </lineage>
</organism>